<dbReference type="Proteomes" id="UP000015106">
    <property type="component" value="Chromosome 6"/>
</dbReference>
<protein>
    <submittedName>
        <fullName evidence="2">Uncharacterized protein</fullName>
    </submittedName>
</protein>
<feature type="compositionally biased region" description="Pro residues" evidence="1">
    <location>
        <begin position="1"/>
        <end position="25"/>
    </location>
</feature>
<reference evidence="2" key="2">
    <citation type="submission" date="2018-03" db="EMBL/GenBank/DDBJ databases">
        <title>The Triticum urartu genome reveals the dynamic nature of wheat genome evolution.</title>
        <authorList>
            <person name="Ling H."/>
            <person name="Ma B."/>
            <person name="Shi X."/>
            <person name="Liu H."/>
            <person name="Dong L."/>
            <person name="Sun H."/>
            <person name="Cao Y."/>
            <person name="Gao Q."/>
            <person name="Zheng S."/>
            <person name="Li Y."/>
            <person name="Yu Y."/>
            <person name="Du H."/>
            <person name="Qi M."/>
            <person name="Li Y."/>
            <person name="Yu H."/>
            <person name="Cui Y."/>
            <person name="Wang N."/>
            <person name="Chen C."/>
            <person name="Wu H."/>
            <person name="Zhao Y."/>
            <person name="Zhang J."/>
            <person name="Li Y."/>
            <person name="Zhou W."/>
            <person name="Zhang B."/>
            <person name="Hu W."/>
            <person name="Eijk M."/>
            <person name="Tang J."/>
            <person name="Witsenboer H."/>
            <person name="Zhao S."/>
            <person name="Li Z."/>
            <person name="Zhang A."/>
            <person name="Wang D."/>
            <person name="Liang C."/>
        </authorList>
    </citation>
    <scope>NUCLEOTIDE SEQUENCE [LARGE SCALE GENOMIC DNA]</scope>
    <source>
        <strain evidence="2">cv. G1812</strain>
    </source>
</reference>
<evidence type="ECO:0000313" key="2">
    <source>
        <dbReference type="EnsemblPlants" id="TuG1812G0600002433.01.T01.cds318192"/>
    </source>
</evidence>
<organism evidence="2 3">
    <name type="scientific">Triticum urartu</name>
    <name type="common">Red wild einkorn</name>
    <name type="synonym">Crithodium urartu</name>
    <dbReference type="NCBI Taxonomy" id="4572"/>
    <lineage>
        <taxon>Eukaryota</taxon>
        <taxon>Viridiplantae</taxon>
        <taxon>Streptophyta</taxon>
        <taxon>Embryophyta</taxon>
        <taxon>Tracheophyta</taxon>
        <taxon>Spermatophyta</taxon>
        <taxon>Magnoliopsida</taxon>
        <taxon>Liliopsida</taxon>
        <taxon>Poales</taxon>
        <taxon>Poaceae</taxon>
        <taxon>BOP clade</taxon>
        <taxon>Pooideae</taxon>
        <taxon>Triticodae</taxon>
        <taxon>Triticeae</taxon>
        <taxon>Triticinae</taxon>
        <taxon>Triticum</taxon>
    </lineage>
</organism>
<sequence>MTALPPHCPPAPPTFPRHIGSPPPRPHPHREIPAPPRG</sequence>
<proteinExistence type="predicted"/>
<feature type="region of interest" description="Disordered" evidence="1">
    <location>
        <begin position="1"/>
        <end position="38"/>
    </location>
</feature>
<evidence type="ECO:0000313" key="3">
    <source>
        <dbReference type="Proteomes" id="UP000015106"/>
    </source>
</evidence>
<reference evidence="3" key="1">
    <citation type="journal article" date="2013" name="Nature">
        <title>Draft genome of the wheat A-genome progenitor Triticum urartu.</title>
        <authorList>
            <person name="Ling H.Q."/>
            <person name="Zhao S."/>
            <person name="Liu D."/>
            <person name="Wang J."/>
            <person name="Sun H."/>
            <person name="Zhang C."/>
            <person name="Fan H."/>
            <person name="Li D."/>
            <person name="Dong L."/>
            <person name="Tao Y."/>
            <person name="Gao C."/>
            <person name="Wu H."/>
            <person name="Li Y."/>
            <person name="Cui Y."/>
            <person name="Guo X."/>
            <person name="Zheng S."/>
            <person name="Wang B."/>
            <person name="Yu K."/>
            <person name="Liang Q."/>
            <person name="Yang W."/>
            <person name="Lou X."/>
            <person name="Chen J."/>
            <person name="Feng M."/>
            <person name="Jian J."/>
            <person name="Zhang X."/>
            <person name="Luo G."/>
            <person name="Jiang Y."/>
            <person name="Liu J."/>
            <person name="Wang Z."/>
            <person name="Sha Y."/>
            <person name="Zhang B."/>
            <person name="Wu H."/>
            <person name="Tang D."/>
            <person name="Shen Q."/>
            <person name="Xue P."/>
            <person name="Zou S."/>
            <person name="Wang X."/>
            <person name="Liu X."/>
            <person name="Wang F."/>
            <person name="Yang Y."/>
            <person name="An X."/>
            <person name="Dong Z."/>
            <person name="Zhang K."/>
            <person name="Zhang X."/>
            <person name="Luo M.C."/>
            <person name="Dvorak J."/>
            <person name="Tong Y."/>
            <person name="Wang J."/>
            <person name="Yang H."/>
            <person name="Li Z."/>
            <person name="Wang D."/>
            <person name="Zhang A."/>
            <person name="Wang J."/>
        </authorList>
    </citation>
    <scope>NUCLEOTIDE SEQUENCE</scope>
    <source>
        <strain evidence="3">cv. G1812</strain>
    </source>
</reference>
<dbReference type="AlphaFoldDB" id="A0A8R7UXM3"/>
<accession>A0A8R7UXM3</accession>
<evidence type="ECO:0000256" key="1">
    <source>
        <dbReference type="SAM" id="MobiDB-lite"/>
    </source>
</evidence>
<dbReference type="Gramene" id="TuG1812G0600002433.01.T01">
    <property type="protein sequence ID" value="TuG1812G0600002433.01.T01.cds318192"/>
    <property type="gene ID" value="TuG1812G0600002433.01"/>
</dbReference>
<name>A0A8R7UXM3_TRIUA</name>
<dbReference type="EnsemblPlants" id="TuG1812G0600002433.01.T01">
    <property type="protein sequence ID" value="TuG1812G0600002433.01.T01.cds318192"/>
    <property type="gene ID" value="TuG1812G0600002433.01"/>
</dbReference>
<keyword evidence="3" id="KW-1185">Reference proteome</keyword>
<reference evidence="2" key="3">
    <citation type="submission" date="2022-06" db="UniProtKB">
        <authorList>
            <consortium name="EnsemblPlants"/>
        </authorList>
    </citation>
    <scope>IDENTIFICATION</scope>
</reference>